<comment type="caution">
    <text evidence="2">The sequence shown here is derived from an EMBL/GenBank/DDBJ whole genome shotgun (WGS) entry which is preliminary data.</text>
</comment>
<organism evidence="2 3">
    <name type="scientific">Kingdonia uniflora</name>
    <dbReference type="NCBI Taxonomy" id="39325"/>
    <lineage>
        <taxon>Eukaryota</taxon>
        <taxon>Viridiplantae</taxon>
        <taxon>Streptophyta</taxon>
        <taxon>Embryophyta</taxon>
        <taxon>Tracheophyta</taxon>
        <taxon>Spermatophyta</taxon>
        <taxon>Magnoliopsida</taxon>
        <taxon>Ranunculales</taxon>
        <taxon>Circaeasteraceae</taxon>
        <taxon>Kingdonia</taxon>
    </lineage>
</organism>
<reference evidence="2 3" key="1">
    <citation type="journal article" date="2020" name="IScience">
        <title>Genome Sequencing of the Endangered Kingdonia uniflora (Circaeasteraceae, Ranunculales) Reveals Potential Mechanisms of Evolutionary Specialization.</title>
        <authorList>
            <person name="Sun Y."/>
            <person name="Deng T."/>
            <person name="Zhang A."/>
            <person name="Moore M.J."/>
            <person name="Landis J.B."/>
            <person name="Lin N."/>
            <person name="Zhang H."/>
            <person name="Zhang X."/>
            <person name="Huang J."/>
            <person name="Zhang X."/>
            <person name="Sun H."/>
            <person name="Wang H."/>
        </authorList>
    </citation>
    <scope>NUCLEOTIDE SEQUENCE [LARGE SCALE GENOMIC DNA]</scope>
    <source>
        <strain evidence="2">TB1705</strain>
        <tissue evidence="2">Leaf</tissue>
    </source>
</reference>
<keyword evidence="3" id="KW-1185">Reference proteome</keyword>
<name>A0A7J7MZ79_9MAGN</name>
<gene>
    <name evidence="2" type="ORF">GIB67_025743</name>
</gene>
<protein>
    <submittedName>
        <fullName evidence="2">Uncharacterized protein</fullName>
    </submittedName>
</protein>
<evidence type="ECO:0000256" key="1">
    <source>
        <dbReference type="SAM" id="Coils"/>
    </source>
</evidence>
<sequence length="276" mass="30677">MALPASGTTLSGEVIQGKWRRVKPLGDSREKVVEERSASVDDLKEVARLVKGIWLGIEEQESNLKKAKNELEKNLARAKTKSLKEVRQLKAVHTVTIGQLQVVAKANLDETDEEHDRLGCHLMLKGYSLEEVDAIKADTYIEEEEEEAEVLGVMDGLDGVSPQTVDTLVVTGKQADMAQYRIQALKRSEEQCRSDLHRCDDLNERVARLKAEKDQAIARAMKAEARESSGGSRTEVKAPLVQGNVVSLSGRIRELEINVFRIQGHVQKGNANLRKC</sequence>
<evidence type="ECO:0000313" key="2">
    <source>
        <dbReference type="EMBL" id="KAF6160080.1"/>
    </source>
</evidence>
<dbReference type="Proteomes" id="UP000541444">
    <property type="component" value="Unassembled WGS sequence"/>
</dbReference>
<proteinExistence type="predicted"/>
<keyword evidence="1" id="KW-0175">Coiled coil</keyword>
<feature type="coiled-coil region" evidence="1">
    <location>
        <begin position="199"/>
        <end position="226"/>
    </location>
</feature>
<dbReference type="AlphaFoldDB" id="A0A7J7MZ79"/>
<feature type="coiled-coil region" evidence="1">
    <location>
        <begin position="57"/>
        <end position="88"/>
    </location>
</feature>
<dbReference type="EMBL" id="JACGCM010001174">
    <property type="protein sequence ID" value="KAF6160080.1"/>
    <property type="molecule type" value="Genomic_DNA"/>
</dbReference>
<accession>A0A7J7MZ79</accession>
<evidence type="ECO:0000313" key="3">
    <source>
        <dbReference type="Proteomes" id="UP000541444"/>
    </source>
</evidence>